<dbReference type="InterPro" id="IPR036390">
    <property type="entry name" value="WH_DNA-bd_sf"/>
</dbReference>
<dbReference type="PROSITE" id="PS50995">
    <property type="entry name" value="HTH_MARR_2"/>
    <property type="match status" value="1"/>
</dbReference>
<dbReference type="SMART" id="SM00347">
    <property type="entry name" value="HTH_MARR"/>
    <property type="match status" value="1"/>
</dbReference>
<dbReference type="RefSeq" id="WP_166231387.1">
    <property type="nucleotide sequence ID" value="NZ_CP049865.1"/>
</dbReference>
<dbReference type="PANTHER" id="PTHR33164">
    <property type="entry name" value="TRANSCRIPTIONAL REGULATOR, MARR FAMILY"/>
    <property type="match status" value="1"/>
</dbReference>
<protein>
    <submittedName>
        <fullName evidence="2">MarR family transcriptional regulator</fullName>
    </submittedName>
</protein>
<name>A0A6G7Y340_9ACTN</name>
<dbReference type="PRINTS" id="PR00598">
    <property type="entry name" value="HTHMARR"/>
</dbReference>
<dbReference type="GO" id="GO:0003700">
    <property type="term" value="F:DNA-binding transcription factor activity"/>
    <property type="evidence" value="ECO:0007669"/>
    <property type="project" value="InterPro"/>
</dbReference>
<dbReference type="GO" id="GO:0006950">
    <property type="term" value="P:response to stress"/>
    <property type="evidence" value="ECO:0007669"/>
    <property type="project" value="TreeGrafter"/>
</dbReference>
<dbReference type="Pfam" id="PF01047">
    <property type="entry name" value="MarR"/>
    <property type="match status" value="1"/>
</dbReference>
<keyword evidence="3" id="KW-1185">Reference proteome</keyword>
<dbReference type="PANTHER" id="PTHR33164:SF99">
    <property type="entry name" value="MARR FAMILY REGULATORY PROTEIN"/>
    <property type="match status" value="1"/>
</dbReference>
<dbReference type="SUPFAM" id="SSF46785">
    <property type="entry name" value="Winged helix' DNA-binding domain"/>
    <property type="match status" value="1"/>
</dbReference>
<evidence type="ECO:0000259" key="1">
    <source>
        <dbReference type="PROSITE" id="PS50995"/>
    </source>
</evidence>
<dbReference type="InterPro" id="IPR036388">
    <property type="entry name" value="WH-like_DNA-bd_sf"/>
</dbReference>
<evidence type="ECO:0000313" key="2">
    <source>
        <dbReference type="EMBL" id="QIK71193.1"/>
    </source>
</evidence>
<reference evidence="2 3" key="1">
    <citation type="submission" date="2020-03" db="EMBL/GenBank/DDBJ databases">
        <title>Propioniciclava sp. nov., isolated from Hydrophilus acuminatus.</title>
        <authorList>
            <person name="Hyun D.-W."/>
            <person name="Bae J.-W."/>
        </authorList>
    </citation>
    <scope>NUCLEOTIDE SEQUENCE [LARGE SCALE GENOMIC DNA]</scope>
    <source>
        <strain evidence="2 3">HDW11</strain>
    </source>
</reference>
<gene>
    <name evidence="2" type="ORF">G7070_01435</name>
</gene>
<dbReference type="InterPro" id="IPR039422">
    <property type="entry name" value="MarR/SlyA-like"/>
</dbReference>
<dbReference type="KEGG" id="prv:G7070_01435"/>
<dbReference type="Proteomes" id="UP000501058">
    <property type="component" value="Chromosome"/>
</dbReference>
<feature type="domain" description="HTH marR-type" evidence="1">
    <location>
        <begin position="13"/>
        <end position="148"/>
    </location>
</feature>
<organism evidence="2 3">
    <name type="scientific">Propioniciclava coleopterorum</name>
    <dbReference type="NCBI Taxonomy" id="2714937"/>
    <lineage>
        <taxon>Bacteria</taxon>
        <taxon>Bacillati</taxon>
        <taxon>Actinomycetota</taxon>
        <taxon>Actinomycetes</taxon>
        <taxon>Propionibacteriales</taxon>
        <taxon>Propionibacteriaceae</taxon>
        <taxon>Propioniciclava</taxon>
    </lineage>
</organism>
<dbReference type="InterPro" id="IPR000835">
    <property type="entry name" value="HTH_MarR-typ"/>
</dbReference>
<dbReference type="EMBL" id="CP049865">
    <property type="protein sequence ID" value="QIK71193.1"/>
    <property type="molecule type" value="Genomic_DNA"/>
</dbReference>
<dbReference type="Gene3D" id="1.10.10.10">
    <property type="entry name" value="Winged helix-like DNA-binding domain superfamily/Winged helix DNA-binding domain"/>
    <property type="match status" value="1"/>
</dbReference>
<evidence type="ECO:0000313" key="3">
    <source>
        <dbReference type="Proteomes" id="UP000501058"/>
    </source>
</evidence>
<dbReference type="AlphaFoldDB" id="A0A6G7Y340"/>
<proteinExistence type="predicted"/>
<sequence length="151" mass="16950">MPKTSARWLSQEQQLVWRSYLDAVAKIDRHLDDRLRPFGLDLGEYEILVRLSESEGRQMRMSDLAAAARQSRSRLTHTVTRMERKGLILRTPCPDDRRGVVAELTEAGLDLLRDAAPEHVASVRDVFIDAVEPSDFAALGRAMAAVNAVTH</sequence>
<accession>A0A6G7Y340</accession>